<sequence>MIWPSTLRVPAHTDKEVNRKIEQTTIKKIASAALAGPAALDRRLAELEREWDIERTLEANAGFFSLLGLGLGRTVDRKWFLLPTVVAGFLFQHAVQGWCPPVPLFRRLGFRTRTEIDQERYALKALRGDFKNVPAITDEKLFAQIGALLQTVRR</sequence>
<proteinExistence type="predicted"/>
<evidence type="ECO:0000313" key="2">
    <source>
        <dbReference type="Proteomes" id="UP000534783"/>
    </source>
</evidence>
<protein>
    <submittedName>
        <fullName evidence="1">DUF2892 domain-containing protein</fullName>
    </submittedName>
</protein>
<keyword evidence="2" id="KW-1185">Reference proteome</keyword>
<dbReference type="EMBL" id="VTOW01000001">
    <property type="protein sequence ID" value="NKE70090.1"/>
    <property type="molecule type" value="Genomic_DNA"/>
</dbReference>
<reference evidence="1 2" key="1">
    <citation type="journal article" date="2020" name="Nature">
        <title>Bacterial chemolithoautotrophy via manganese oxidation.</title>
        <authorList>
            <person name="Yu H."/>
            <person name="Leadbetter J.R."/>
        </authorList>
    </citation>
    <scope>NUCLEOTIDE SEQUENCE [LARGE SCALE GENOMIC DNA]</scope>
    <source>
        <strain evidence="1 2">Mn-1</strain>
    </source>
</reference>
<dbReference type="Gene3D" id="6.10.140.1340">
    <property type="match status" value="1"/>
</dbReference>
<gene>
    <name evidence="1" type="ORF">MNODULE_04945</name>
</gene>
<organism evidence="1 2">
    <name type="scientific">Candidatus Manganitrophus noduliformans</name>
    <dbReference type="NCBI Taxonomy" id="2606439"/>
    <lineage>
        <taxon>Bacteria</taxon>
        <taxon>Pseudomonadati</taxon>
        <taxon>Nitrospirota</taxon>
        <taxon>Nitrospiria</taxon>
        <taxon>Candidatus Troglogloeales</taxon>
        <taxon>Candidatus Manganitrophaceae</taxon>
        <taxon>Candidatus Manganitrophus</taxon>
    </lineage>
</organism>
<evidence type="ECO:0000313" key="1">
    <source>
        <dbReference type="EMBL" id="NKE70090.1"/>
    </source>
</evidence>
<comment type="caution">
    <text evidence="1">The sequence shown here is derived from an EMBL/GenBank/DDBJ whole genome shotgun (WGS) entry which is preliminary data.</text>
</comment>
<dbReference type="RefSeq" id="WP_168058355.1">
    <property type="nucleotide sequence ID" value="NZ_VTOW01000001.1"/>
</dbReference>
<dbReference type="Proteomes" id="UP000534783">
    <property type="component" value="Unassembled WGS sequence"/>
</dbReference>
<accession>A0A7X6IA66</accession>
<name>A0A7X6IA66_9BACT</name>
<dbReference type="AlphaFoldDB" id="A0A7X6IA66"/>